<evidence type="ECO:0000313" key="7">
    <source>
        <dbReference type="EMBL" id="MFC4735933.1"/>
    </source>
</evidence>
<dbReference type="InterPro" id="IPR050161">
    <property type="entry name" value="Siro_Cobalamin_biosynth"/>
</dbReference>
<dbReference type="InterPro" id="IPR006366">
    <property type="entry name" value="CobA/CysG_C"/>
</dbReference>
<evidence type="ECO:0000256" key="3">
    <source>
        <dbReference type="ARBA" id="ARBA00022679"/>
    </source>
</evidence>
<dbReference type="EC" id="2.1.1.107" evidence="1"/>
<keyword evidence="2 7" id="KW-0489">Methyltransferase</keyword>
<name>A0ABV9NRH3_9BACI</name>
<evidence type="ECO:0000256" key="1">
    <source>
        <dbReference type="ARBA" id="ARBA00012162"/>
    </source>
</evidence>
<keyword evidence="8" id="KW-1185">Reference proteome</keyword>
<dbReference type="EMBL" id="JBHSGK010000004">
    <property type="protein sequence ID" value="MFC4735933.1"/>
    <property type="molecule type" value="Genomic_DNA"/>
</dbReference>
<gene>
    <name evidence="7" type="primary">cobA</name>
    <name evidence="7" type="ORF">ACFO4L_04970</name>
</gene>
<dbReference type="NCBIfam" id="TIGR01469">
    <property type="entry name" value="cobA_cysG_Cterm"/>
    <property type="match status" value="1"/>
</dbReference>
<dbReference type="InterPro" id="IPR014777">
    <property type="entry name" value="4pyrrole_Mease_sub1"/>
</dbReference>
<evidence type="ECO:0000256" key="4">
    <source>
        <dbReference type="ARBA" id="ARBA00022691"/>
    </source>
</evidence>
<accession>A0ABV9NRH3</accession>
<proteinExistence type="predicted"/>
<keyword evidence="3 7" id="KW-0808">Transferase</keyword>
<dbReference type="InterPro" id="IPR035996">
    <property type="entry name" value="4pyrrol_Methylase_sf"/>
</dbReference>
<organism evidence="7 8">
    <name type="scientific">Bacillus daqingensis</name>
    <dbReference type="NCBI Taxonomy" id="872396"/>
    <lineage>
        <taxon>Bacteria</taxon>
        <taxon>Bacillati</taxon>
        <taxon>Bacillota</taxon>
        <taxon>Bacilli</taxon>
        <taxon>Bacillales</taxon>
        <taxon>Bacillaceae</taxon>
        <taxon>Bacillus</taxon>
    </lineage>
</organism>
<dbReference type="GO" id="GO:0032259">
    <property type="term" value="P:methylation"/>
    <property type="evidence" value="ECO:0007669"/>
    <property type="project" value="UniProtKB-KW"/>
</dbReference>
<evidence type="ECO:0000256" key="5">
    <source>
        <dbReference type="ARBA" id="ARBA00023244"/>
    </source>
</evidence>
<dbReference type="Gene3D" id="3.40.1010.10">
    <property type="entry name" value="Cobalt-precorrin-4 Transmethylase, Domain 1"/>
    <property type="match status" value="1"/>
</dbReference>
<dbReference type="PANTHER" id="PTHR45790:SF3">
    <property type="entry name" value="S-ADENOSYL-L-METHIONINE-DEPENDENT UROPORPHYRINOGEN III METHYLTRANSFERASE, CHLOROPLASTIC"/>
    <property type="match status" value="1"/>
</dbReference>
<comment type="caution">
    <text evidence="7">The sequence shown here is derived from an EMBL/GenBank/DDBJ whole genome shotgun (WGS) entry which is preliminary data.</text>
</comment>
<reference evidence="8" key="1">
    <citation type="journal article" date="2019" name="Int. J. Syst. Evol. Microbiol.">
        <title>The Global Catalogue of Microorganisms (GCM) 10K type strain sequencing project: providing services to taxonomists for standard genome sequencing and annotation.</title>
        <authorList>
            <consortium name="The Broad Institute Genomics Platform"/>
            <consortium name="The Broad Institute Genome Sequencing Center for Infectious Disease"/>
            <person name="Wu L."/>
            <person name="Ma J."/>
        </authorList>
    </citation>
    <scope>NUCLEOTIDE SEQUENCE [LARGE SCALE GENOMIC DNA]</scope>
    <source>
        <strain evidence="8">JCM 12165</strain>
    </source>
</reference>
<dbReference type="PROSITE" id="PS00839">
    <property type="entry name" value="SUMT_1"/>
    <property type="match status" value="1"/>
</dbReference>
<dbReference type="CDD" id="cd11642">
    <property type="entry name" value="SUMT"/>
    <property type="match status" value="1"/>
</dbReference>
<evidence type="ECO:0000259" key="6">
    <source>
        <dbReference type="Pfam" id="PF00590"/>
    </source>
</evidence>
<dbReference type="Gene3D" id="3.30.950.10">
    <property type="entry name" value="Methyltransferase, Cobalt-precorrin-4 Transmethylase, Domain 2"/>
    <property type="match status" value="1"/>
</dbReference>
<dbReference type="InterPro" id="IPR000878">
    <property type="entry name" value="4pyrrol_Mease"/>
</dbReference>
<protein>
    <recommendedName>
        <fullName evidence="1">uroporphyrinogen-III C-methyltransferase</fullName>
        <ecNumber evidence="1">2.1.1.107</ecNumber>
    </recommendedName>
</protein>
<evidence type="ECO:0000313" key="8">
    <source>
        <dbReference type="Proteomes" id="UP001595896"/>
    </source>
</evidence>
<feature type="domain" description="Tetrapyrrole methylase" evidence="6">
    <location>
        <begin position="4"/>
        <end position="212"/>
    </location>
</feature>
<keyword evidence="4" id="KW-0949">S-adenosyl-L-methionine</keyword>
<dbReference type="NCBIfam" id="NF004790">
    <property type="entry name" value="PRK06136.1"/>
    <property type="match status" value="1"/>
</dbReference>
<sequence>MNGKVYLVGAGPGDPDLITVKGKRALEQADCIVYDRLVSRELVNEAPEHAERIFCGKWSGLHAMKQEEIQLLLVEKAREGKTVVRLKGGDPSMFGRVGEEAETCAAAGVPFEIVPGITAGTGAAAYAGIPLTHREYSSSVTFVTGHCCSDNSDVQWHALAHAADTIVVYMGVKQLPVFSEKLINAGRCADTPVAFIEQGTTKNQRTIRSTLGSGSKDAAAANLQAPALVVIGEVAALHDSLSWFEKPAAPFEKVV</sequence>
<keyword evidence="5" id="KW-0627">Porphyrin biosynthesis</keyword>
<dbReference type="InterPro" id="IPR014776">
    <property type="entry name" value="4pyrrole_Mease_sub2"/>
</dbReference>
<dbReference type="InterPro" id="IPR003043">
    <property type="entry name" value="Uropor_MeTrfase_CS"/>
</dbReference>
<dbReference type="GO" id="GO:0004851">
    <property type="term" value="F:uroporphyrin-III C-methyltransferase activity"/>
    <property type="evidence" value="ECO:0007669"/>
    <property type="project" value="UniProtKB-EC"/>
</dbReference>
<dbReference type="SUPFAM" id="SSF53790">
    <property type="entry name" value="Tetrapyrrole methylase"/>
    <property type="match status" value="1"/>
</dbReference>
<evidence type="ECO:0000256" key="2">
    <source>
        <dbReference type="ARBA" id="ARBA00022603"/>
    </source>
</evidence>
<dbReference type="RefSeq" id="WP_377908597.1">
    <property type="nucleotide sequence ID" value="NZ_JBHSGK010000004.1"/>
</dbReference>
<dbReference type="Pfam" id="PF00590">
    <property type="entry name" value="TP_methylase"/>
    <property type="match status" value="1"/>
</dbReference>
<dbReference type="Proteomes" id="UP001595896">
    <property type="component" value="Unassembled WGS sequence"/>
</dbReference>
<dbReference type="PANTHER" id="PTHR45790">
    <property type="entry name" value="SIROHEME SYNTHASE-RELATED"/>
    <property type="match status" value="1"/>
</dbReference>